<accession>A0A8S9FLM3</accession>
<protein>
    <submittedName>
        <fullName evidence="2">Uncharacterized protein</fullName>
    </submittedName>
</protein>
<feature type="region of interest" description="Disordered" evidence="1">
    <location>
        <begin position="72"/>
        <end position="92"/>
    </location>
</feature>
<comment type="caution">
    <text evidence="2">The sequence shown here is derived from an EMBL/GenBank/DDBJ whole genome shotgun (WGS) entry which is preliminary data.</text>
</comment>
<evidence type="ECO:0000313" key="2">
    <source>
        <dbReference type="EMBL" id="KAF2533256.1"/>
    </source>
</evidence>
<sequence length="348" mass="38690">MKLDGVYYPLNDSISWLTTCMEEMKQDIARIQNAADVARPPSIDRRRPQSIDIRQSPSLDIYQHTSIDNRLATSIDTNPPPPHTIRSQPDFHTREEIDQLVIKKKKEDPSRRLPYVSTDANKSTSIDIASPASTDNNILESVDIYSGLEPKLTSNTKPDTTACLGAWYTWDHILQTSLEGVVDRCSGTPVDRSWLVYVDRCSVVGVDRHQYDPPKLIKLSTSKSPSCSFSSFTTCQMSPLLSEQVSKAQPLVAVQYRSMSEMECRSMSGEGYRSTEGVCCRSIGVSENRSTGLVSGSTVVEQTRATRSCCCRSIGSALPYGTCILNLQDLVRIAVGIPCCFWYCWACT</sequence>
<organism evidence="2">
    <name type="scientific">Brassica cretica</name>
    <name type="common">Mustard</name>
    <dbReference type="NCBI Taxonomy" id="69181"/>
    <lineage>
        <taxon>Eukaryota</taxon>
        <taxon>Viridiplantae</taxon>
        <taxon>Streptophyta</taxon>
        <taxon>Embryophyta</taxon>
        <taxon>Tracheophyta</taxon>
        <taxon>Spermatophyta</taxon>
        <taxon>Magnoliopsida</taxon>
        <taxon>eudicotyledons</taxon>
        <taxon>Gunneridae</taxon>
        <taxon>Pentapetalae</taxon>
        <taxon>rosids</taxon>
        <taxon>malvids</taxon>
        <taxon>Brassicales</taxon>
        <taxon>Brassicaceae</taxon>
        <taxon>Brassiceae</taxon>
        <taxon>Brassica</taxon>
    </lineage>
</organism>
<name>A0A8S9FLM3_BRACR</name>
<evidence type="ECO:0000256" key="1">
    <source>
        <dbReference type="SAM" id="MobiDB-lite"/>
    </source>
</evidence>
<reference evidence="2" key="1">
    <citation type="submission" date="2019-12" db="EMBL/GenBank/DDBJ databases">
        <title>Genome sequencing and annotation of Brassica cretica.</title>
        <authorList>
            <person name="Studholme D.J."/>
            <person name="Sarris P.F."/>
        </authorList>
    </citation>
    <scope>NUCLEOTIDE SEQUENCE</scope>
    <source>
        <strain evidence="2">PFS-102/07</strain>
        <tissue evidence="2">Leaf</tissue>
    </source>
</reference>
<proteinExistence type="predicted"/>
<gene>
    <name evidence="2" type="ORF">F2Q70_00029904</name>
</gene>
<dbReference type="AlphaFoldDB" id="A0A8S9FLM3"/>
<dbReference type="EMBL" id="QGKY02002305">
    <property type="protein sequence ID" value="KAF2533256.1"/>
    <property type="molecule type" value="Genomic_DNA"/>
</dbReference>